<dbReference type="AlphaFoldDB" id="A0A7S1WN41"/>
<evidence type="ECO:0000256" key="1">
    <source>
        <dbReference type="SAM" id="MobiDB-lite"/>
    </source>
</evidence>
<sequence length="133" mass="14117">MLRLWSAAADPLRILAVARALAPSGGLASARLRGGLLAAVAPQGGDGGGAGSSPDGELIASGPRHRARNTRHRRLPPLRGLPMTPSLPRPRPGSPDSDIVGPRRWFDRSELMLPPPPPLKGTPRAPYPPTWRR</sequence>
<reference evidence="2" key="1">
    <citation type="submission" date="2021-01" db="EMBL/GenBank/DDBJ databases">
        <authorList>
            <person name="Corre E."/>
            <person name="Pelletier E."/>
            <person name="Niang G."/>
            <person name="Scheremetjew M."/>
            <person name="Finn R."/>
            <person name="Kale V."/>
            <person name="Holt S."/>
            <person name="Cochrane G."/>
            <person name="Meng A."/>
            <person name="Brown T."/>
            <person name="Cohen L."/>
        </authorList>
    </citation>
    <scope>NUCLEOTIDE SEQUENCE</scope>
    <source>
        <strain evidence="2">OF101</strain>
    </source>
</reference>
<feature type="compositionally biased region" description="Basic residues" evidence="1">
    <location>
        <begin position="63"/>
        <end position="76"/>
    </location>
</feature>
<accession>A0A7S1WN41</accession>
<feature type="region of interest" description="Disordered" evidence="1">
    <location>
        <begin position="39"/>
        <end position="133"/>
    </location>
</feature>
<proteinExistence type="predicted"/>
<organism evidence="2">
    <name type="scientific">Alexandrium catenella</name>
    <name type="common">Red tide dinoflagellate</name>
    <name type="synonym">Gonyaulax catenella</name>
    <dbReference type="NCBI Taxonomy" id="2925"/>
    <lineage>
        <taxon>Eukaryota</taxon>
        <taxon>Sar</taxon>
        <taxon>Alveolata</taxon>
        <taxon>Dinophyceae</taxon>
        <taxon>Gonyaulacales</taxon>
        <taxon>Pyrocystaceae</taxon>
        <taxon>Alexandrium</taxon>
    </lineage>
</organism>
<gene>
    <name evidence="2" type="ORF">ACAT0790_LOCUS54176</name>
</gene>
<feature type="compositionally biased region" description="Pro residues" evidence="1">
    <location>
        <begin position="113"/>
        <end position="133"/>
    </location>
</feature>
<evidence type="ECO:0000313" key="2">
    <source>
        <dbReference type="EMBL" id="CAD9177407.1"/>
    </source>
</evidence>
<protein>
    <submittedName>
        <fullName evidence="2">Uncharacterized protein</fullName>
    </submittedName>
</protein>
<dbReference type="EMBL" id="HBGE01090949">
    <property type="protein sequence ID" value="CAD9177407.1"/>
    <property type="molecule type" value="Transcribed_RNA"/>
</dbReference>
<name>A0A7S1WN41_ALECA</name>